<gene>
    <name evidence="3" type="ORF">M5D96_000108</name>
</gene>
<feature type="chain" id="PRO_5040319330" description="Serine protease gd N-terminal domain-containing protein" evidence="1">
    <location>
        <begin position="19"/>
        <end position="191"/>
    </location>
</feature>
<feature type="domain" description="Serine protease gd N-terminal" evidence="2">
    <location>
        <begin position="24"/>
        <end position="130"/>
    </location>
</feature>
<keyword evidence="4" id="KW-1185">Reference proteome</keyword>
<organism evidence="3 4">
    <name type="scientific">Drosophila gunungcola</name>
    <name type="common">fruit fly</name>
    <dbReference type="NCBI Taxonomy" id="103775"/>
    <lineage>
        <taxon>Eukaryota</taxon>
        <taxon>Metazoa</taxon>
        <taxon>Ecdysozoa</taxon>
        <taxon>Arthropoda</taxon>
        <taxon>Hexapoda</taxon>
        <taxon>Insecta</taxon>
        <taxon>Pterygota</taxon>
        <taxon>Neoptera</taxon>
        <taxon>Endopterygota</taxon>
        <taxon>Diptera</taxon>
        <taxon>Brachycera</taxon>
        <taxon>Muscomorpha</taxon>
        <taxon>Ephydroidea</taxon>
        <taxon>Drosophilidae</taxon>
        <taxon>Drosophila</taxon>
        <taxon>Sophophora</taxon>
    </lineage>
</organism>
<feature type="signal peptide" evidence="1">
    <location>
        <begin position="1"/>
        <end position="18"/>
    </location>
</feature>
<evidence type="ECO:0000313" key="4">
    <source>
        <dbReference type="Proteomes" id="UP001059596"/>
    </source>
</evidence>
<reference evidence="3" key="1">
    <citation type="journal article" date="2023" name="Genome Biol. Evol.">
        <title>Long-read-based Genome Assembly of Drosophila gunungcola Reveals Fewer Chemosensory Genes in Flower-breeding Species.</title>
        <authorList>
            <person name="Negi A."/>
            <person name="Liao B.Y."/>
            <person name="Yeh S.D."/>
        </authorList>
    </citation>
    <scope>NUCLEOTIDE SEQUENCE</scope>
    <source>
        <strain evidence="3">Sukarami</strain>
    </source>
</reference>
<name>A0A9P9YVK2_9MUSC</name>
<dbReference type="Proteomes" id="UP001059596">
    <property type="component" value="Chromosome 3R"/>
</dbReference>
<comment type="caution">
    <text evidence="3">The sequence shown here is derived from an EMBL/GenBank/DDBJ whole genome shotgun (WGS) entry which is preliminary data.</text>
</comment>
<keyword evidence="1" id="KW-0732">Signal</keyword>
<dbReference type="InterPro" id="IPR031986">
    <property type="entry name" value="GD_N"/>
</dbReference>
<proteinExistence type="predicted"/>
<dbReference type="EMBL" id="JAMKOV010000001">
    <property type="protein sequence ID" value="KAI8043960.1"/>
    <property type="molecule type" value="Genomic_DNA"/>
</dbReference>
<evidence type="ECO:0000313" key="3">
    <source>
        <dbReference type="EMBL" id="KAI8043960.1"/>
    </source>
</evidence>
<evidence type="ECO:0000259" key="2">
    <source>
        <dbReference type="Pfam" id="PF16030"/>
    </source>
</evidence>
<dbReference type="Pfam" id="PF16030">
    <property type="entry name" value="GD_N"/>
    <property type="match status" value="2"/>
</dbReference>
<evidence type="ECO:0000256" key="1">
    <source>
        <dbReference type="SAM" id="SignalP"/>
    </source>
</evidence>
<sequence>MSIIGLLFFGLCLSSAQALLVPQHNCDNHFRYATEDSGRTYMGIFTAPKSNNHNFKWQAIFEVQGYRSLFVSALLTYPNNEEAADYLLKGEPAQAYVRFVDVTTELPKLYSLILNGNELCFNAGYPFPKTRATVFVSSLMPYPNKDDSVLDLLSGQQNRVYVYFVNIKNELPKLTLLNLNQMTLCNNTGCE</sequence>
<dbReference type="AlphaFoldDB" id="A0A9P9YVK2"/>
<accession>A0A9P9YVK2</accession>
<protein>
    <recommendedName>
        <fullName evidence="2">Serine protease gd N-terminal domain-containing protein</fullName>
    </recommendedName>
</protein>
<feature type="domain" description="Serine protease gd N-terminal" evidence="2">
    <location>
        <begin position="132"/>
        <end position="188"/>
    </location>
</feature>